<dbReference type="PANTHER" id="PTHR14076">
    <property type="entry name" value="RECEPTOR ACTIVITY MODIFYING PROTEIN RAMP"/>
    <property type="match status" value="1"/>
</dbReference>
<dbReference type="GO" id="GO:0007186">
    <property type="term" value="P:G protein-coupled receptor signaling pathway"/>
    <property type="evidence" value="ECO:0007669"/>
    <property type="project" value="TreeGrafter"/>
</dbReference>
<feature type="transmembrane region" description="Helical" evidence="11">
    <location>
        <begin position="145"/>
        <end position="169"/>
    </location>
</feature>
<keyword evidence="5 11" id="KW-0812">Transmembrane</keyword>
<keyword evidence="10" id="KW-0675">Receptor</keyword>
<keyword evidence="8 11" id="KW-0472">Membrane</keyword>
<dbReference type="GO" id="GO:0001525">
    <property type="term" value="P:angiogenesis"/>
    <property type="evidence" value="ECO:0007669"/>
    <property type="project" value="TreeGrafter"/>
</dbReference>
<dbReference type="GO" id="GO:0015026">
    <property type="term" value="F:coreceptor activity"/>
    <property type="evidence" value="ECO:0007669"/>
    <property type="project" value="InterPro"/>
</dbReference>
<comment type="caution">
    <text evidence="12">The sequence shown here is derived from an EMBL/GenBank/DDBJ whole genome shotgun (WGS) entry which is preliminary data.</text>
</comment>
<evidence type="ECO:0000256" key="2">
    <source>
        <dbReference type="ARBA" id="ARBA00007087"/>
    </source>
</evidence>
<keyword evidence="7 11" id="KW-1133">Transmembrane helix</keyword>
<keyword evidence="4" id="KW-1003">Cell membrane</keyword>
<keyword evidence="13" id="KW-1185">Reference proteome</keyword>
<dbReference type="GO" id="GO:0008277">
    <property type="term" value="P:regulation of G protein-coupled receptor signaling pathway"/>
    <property type="evidence" value="ECO:0007669"/>
    <property type="project" value="InterPro"/>
</dbReference>
<evidence type="ECO:0000313" key="13">
    <source>
        <dbReference type="Proteomes" id="UP000579812"/>
    </source>
</evidence>
<reference evidence="12 13" key="1">
    <citation type="submission" date="2020-04" db="EMBL/GenBank/DDBJ databases">
        <title>Chromosome-level genome assembly of a cyprinid fish Onychostoma macrolepis by integration of Nanopore Sequencing, Bionano and Hi-C technology.</title>
        <authorList>
            <person name="Wang D."/>
        </authorList>
    </citation>
    <scope>NUCLEOTIDE SEQUENCE [LARGE SCALE GENOMIC DNA]</scope>
    <source>
        <strain evidence="12">SWU-2019</strain>
        <tissue evidence="12">Muscle</tissue>
    </source>
</reference>
<dbReference type="GO" id="GO:0072659">
    <property type="term" value="P:protein localization to plasma membrane"/>
    <property type="evidence" value="ECO:0007669"/>
    <property type="project" value="TreeGrafter"/>
</dbReference>
<dbReference type="Gene3D" id="1.10.150.510">
    <property type="entry name" value="Receptor activity modifying family"/>
    <property type="match status" value="1"/>
</dbReference>
<dbReference type="GO" id="GO:0009986">
    <property type="term" value="C:cell surface"/>
    <property type="evidence" value="ECO:0007669"/>
    <property type="project" value="TreeGrafter"/>
</dbReference>
<dbReference type="InterPro" id="IPR038126">
    <property type="entry name" value="RAMP_sf"/>
</dbReference>
<dbReference type="PANTHER" id="PTHR14076:SF9">
    <property type="entry name" value="RECEPTOR ACTIVITY-MODIFYING PROTEIN 2"/>
    <property type="match status" value="1"/>
</dbReference>
<dbReference type="InterPro" id="IPR006985">
    <property type="entry name" value="RAMP"/>
</dbReference>
<evidence type="ECO:0000256" key="6">
    <source>
        <dbReference type="ARBA" id="ARBA00022729"/>
    </source>
</evidence>
<evidence type="ECO:0000256" key="4">
    <source>
        <dbReference type="ARBA" id="ARBA00022475"/>
    </source>
</evidence>
<evidence type="ECO:0008006" key="14">
    <source>
        <dbReference type="Google" id="ProtNLM"/>
    </source>
</evidence>
<comment type="subcellular location">
    <subcellularLocation>
        <location evidence="1">Cell membrane</location>
        <topology evidence="1">Single-pass type I membrane protein</topology>
    </subcellularLocation>
</comment>
<dbReference type="Pfam" id="PF04901">
    <property type="entry name" value="RAMP"/>
    <property type="match status" value="1"/>
</dbReference>
<accession>A0A7J6BL08</accession>
<dbReference type="GO" id="GO:0032870">
    <property type="term" value="P:cellular response to hormone stimulus"/>
    <property type="evidence" value="ECO:0007669"/>
    <property type="project" value="TreeGrafter"/>
</dbReference>
<organism evidence="12 13">
    <name type="scientific">Onychostoma macrolepis</name>
    <dbReference type="NCBI Taxonomy" id="369639"/>
    <lineage>
        <taxon>Eukaryota</taxon>
        <taxon>Metazoa</taxon>
        <taxon>Chordata</taxon>
        <taxon>Craniata</taxon>
        <taxon>Vertebrata</taxon>
        <taxon>Euteleostomi</taxon>
        <taxon>Actinopterygii</taxon>
        <taxon>Neopterygii</taxon>
        <taxon>Teleostei</taxon>
        <taxon>Ostariophysi</taxon>
        <taxon>Cypriniformes</taxon>
        <taxon>Cyprinidae</taxon>
        <taxon>Acrossocheilinae</taxon>
        <taxon>Onychostoma</taxon>
    </lineage>
</organism>
<evidence type="ECO:0000256" key="9">
    <source>
        <dbReference type="ARBA" id="ARBA00023157"/>
    </source>
</evidence>
<dbReference type="GO" id="GO:0031623">
    <property type="term" value="P:receptor internalization"/>
    <property type="evidence" value="ECO:0007669"/>
    <property type="project" value="TreeGrafter"/>
</dbReference>
<evidence type="ECO:0000256" key="3">
    <source>
        <dbReference type="ARBA" id="ARBA00022448"/>
    </source>
</evidence>
<comment type="similarity">
    <text evidence="2">Belongs to the RAMP family.</text>
</comment>
<gene>
    <name evidence="12" type="ORF">G5714_023217</name>
</gene>
<evidence type="ECO:0000256" key="7">
    <source>
        <dbReference type="ARBA" id="ARBA00022989"/>
    </source>
</evidence>
<evidence type="ECO:0000256" key="5">
    <source>
        <dbReference type="ARBA" id="ARBA00022692"/>
    </source>
</evidence>
<evidence type="ECO:0000256" key="8">
    <source>
        <dbReference type="ARBA" id="ARBA00023136"/>
    </source>
</evidence>
<dbReference type="AlphaFoldDB" id="A0A7J6BL08"/>
<evidence type="ECO:0000256" key="10">
    <source>
        <dbReference type="ARBA" id="ARBA00023170"/>
    </source>
</evidence>
<dbReference type="GO" id="GO:0043235">
    <property type="term" value="C:receptor complex"/>
    <property type="evidence" value="ECO:0007669"/>
    <property type="project" value="TreeGrafter"/>
</dbReference>
<keyword evidence="3" id="KW-0813">Transport</keyword>
<proteinExistence type="inferred from homology"/>
<evidence type="ECO:0000256" key="1">
    <source>
        <dbReference type="ARBA" id="ARBA00004251"/>
    </source>
</evidence>
<protein>
    <recommendedName>
        <fullName evidence="14">Receptor activity modifying protein 1</fullName>
    </recommendedName>
</protein>
<dbReference type="GO" id="GO:0006816">
    <property type="term" value="P:calcium ion transport"/>
    <property type="evidence" value="ECO:0007669"/>
    <property type="project" value="TreeGrafter"/>
</dbReference>
<sequence length="176" mass="20673">MICGQTTQDNRTAFEDESIRVKNESVQQELDKLFSTERPNVTQDDENFQTQDFQIRYGHCQEELLKHYGGQCWEIFNDSMSELGKENWCNMEKVIRNYHRLTVCVEYVCSLYGCFYPNRVVEQLFVRIHQQYFSPCNNEEDLPDAPAGVVLVSTLLPILLIPFIVYIVVWKSSLRD</sequence>
<keyword evidence="9" id="KW-1015">Disulfide bond</keyword>
<dbReference type="Proteomes" id="UP000579812">
    <property type="component" value="Unassembled WGS sequence"/>
</dbReference>
<dbReference type="EMBL" id="JAAMOB010000024">
    <property type="protein sequence ID" value="KAF4095614.1"/>
    <property type="molecule type" value="Genomic_DNA"/>
</dbReference>
<dbReference type="GO" id="GO:0006886">
    <property type="term" value="P:intracellular protein transport"/>
    <property type="evidence" value="ECO:0007669"/>
    <property type="project" value="InterPro"/>
</dbReference>
<evidence type="ECO:0000256" key="11">
    <source>
        <dbReference type="SAM" id="Phobius"/>
    </source>
</evidence>
<dbReference type="GO" id="GO:0005886">
    <property type="term" value="C:plasma membrane"/>
    <property type="evidence" value="ECO:0007669"/>
    <property type="project" value="UniProtKB-SubCell"/>
</dbReference>
<name>A0A7J6BL08_9TELE</name>
<keyword evidence="6" id="KW-0732">Signal</keyword>
<evidence type="ECO:0000313" key="12">
    <source>
        <dbReference type="EMBL" id="KAF4095614.1"/>
    </source>
</evidence>